<gene>
    <name evidence="1" type="ORF">CERZMDRAFT_92833</name>
</gene>
<reference evidence="1" key="1">
    <citation type="journal article" date="2020" name="Stud. Mycol.">
        <title>101 Dothideomycetes genomes: a test case for predicting lifestyles and emergence of pathogens.</title>
        <authorList>
            <person name="Haridas S."/>
            <person name="Albert R."/>
            <person name="Binder M."/>
            <person name="Bloem J."/>
            <person name="Labutti K."/>
            <person name="Salamov A."/>
            <person name="Andreopoulos B."/>
            <person name="Baker S."/>
            <person name="Barry K."/>
            <person name="Bills G."/>
            <person name="Bluhm B."/>
            <person name="Cannon C."/>
            <person name="Castanera R."/>
            <person name="Culley D."/>
            <person name="Daum C."/>
            <person name="Ezra D."/>
            <person name="Gonzalez J."/>
            <person name="Henrissat B."/>
            <person name="Kuo A."/>
            <person name="Liang C."/>
            <person name="Lipzen A."/>
            <person name="Lutzoni F."/>
            <person name="Magnuson J."/>
            <person name="Mondo S."/>
            <person name="Nolan M."/>
            <person name="Ohm R."/>
            <person name="Pangilinan J."/>
            <person name="Park H.-J."/>
            <person name="Ramirez L."/>
            <person name="Alfaro M."/>
            <person name="Sun H."/>
            <person name="Tritt A."/>
            <person name="Yoshinaga Y."/>
            <person name="Zwiers L.-H."/>
            <person name="Turgeon B."/>
            <person name="Goodwin S."/>
            <person name="Spatafora J."/>
            <person name="Crous P."/>
            <person name="Grigoriev I."/>
        </authorList>
    </citation>
    <scope>NUCLEOTIDE SEQUENCE</scope>
    <source>
        <strain evidence="1">SCOH1-5</strain>
    </source>
</reference>
<sequence length="103" mass="11724">MQPRLSHGFFALSTPPQIVETAAFLVDLDPSASQHFFEQQRFAPQLNIHAADHCVSTTSKRMRTSKRWIHLGGSVRETQALNQTTYDGTVGGFSRRRYRRFTA</sequence>
<organism evidence="1 2">
    <name type="scientific">Cercospora zeae-maydis SCOH1-5</name>
    <dbReference type="NCBI Taxonomy" id="717836"/>
    <lineage>
        <taxon>Eukaryota</taxon>
        <taxon>Fungi</taxon>
        <taxon>Dikarya</taxon>
        <taxon>Ascomycota</taxon>
        <taxon>Pezizomycotina</taxon>
        <taxon>Dothideomycetes</taxon>
        <taxon>Dothideomycetidae</taxon>
        <taxon>Mycosphaerellales</taxon>
        <taxon>Mycosphaerellaceae</taxon>
        <taxon>Cercospora</taxon>
    </lineage>
</organism>
<proteinExistence type="predicted"/>
<dbReference type="Proteomes" id="UP000799539">
    <property type="component" value="Unassembled WGS sequence"/>
</dbReference>
<dbReference type="AlphaFoldDB" id="A0A6A6FU16"/>
<evidence type="ECO:0000313" key="1">
    <source>
        <dbReference type="EMBL" id="KAF2216760.1"/>
    </source>
</evidence>
<dbReference type="EMBL" id="ML992663">
    <property type="protein sequence ID" value="KAF2216760.1"/>
    <property type="molecule type" value="Genomic_DNA"/>
</dbReference>
<protein>
    <submittedName>
        <fullName evidence="1">Uncharacterized protein</fullName>
    </submittedName>
</protein>
<accession>A0A6A6FU16</accession>
<keyword evidence="2" id="KW-1185">Reference proteome</keyword>
<name>A0A6A6FU16_9PEZI</name>
<evidence type="ECO:0000313" key="2">
    <source>
        <dbReference type="Proteomes" id="UP000799539"/>
    </source>
</evidence>